<dbReference type="STRING" id="1798543.A2898_04360"/>
<evidence type="ECO:0000313" key="1">
    <source>
        <dbReference type="EMBL" id="OGY82799.1"/>
    </source>
</evidence>
<protein>
    <submittedName>
        <fullName evidence="1">Uncharacterized protein</fullName>
    </submittedName>
</protein>
<reference evidence="1 2" key="1">
    <citation type="journal article" date="2016" name="Nat. Commun.">
        <title>Thousands of microbial genomes shed light on interconnected biogeochemical processes in an aquifer system.</title>
        <authorList>
            <person name="Anantharaman K."/>
            <person name="Brown C.T."/>
            <person name="Hug L.A."/>
            <person name="Sharon I."/>
            <person name="Castelle C.J."/>
            <person name="Probst A.J."/>
            <person name="Thomas B.C."/>
            <person name="Singh A."/>
            <person name="Wilkins M.J."/>
            <person name="Karaoz U."/>
            <person name="Brodie E.L."/>
            <person name="Williams K.H."/>
            <person name="Hubbard S.S."/>
            <person name="Banfield J.F."/>
        </authorList>
    </citation>
    <scope>NUCLEOTIDE SEQUENCE [LARGE SCALE GENOMIC DNA]</scope>
</reference>
<evidence type="ECO:0000313" key="2">
    <source>
        <dbReference type="Proteomes" id="UP000179164"/>
    </source>
</evidence>
<organism evidence="1 2">
    <name type="scientific">Candidatus Kerfeldbacteria bacterium RIFCSPLOWO2_01_FULL_48_11</name>
    <dbReference type="NCBI Taxonomy" id="1798543"/>
    <lineage>
        <taxon>Bacteria</taxon>
        <taxon>Candidatus Kerfeldiibacteriota</taxon>
    </lineage>
</organism>
<name>A0A1G2B291_9BACT</name>
<gene>
    <name evidence="1" type="ORF">A2898_04360</name>
</gene>
<accession>A0A1G2B291</accession>
<dbReference type="Proteomes" id="UP000179164">
    <property type="component" value="Unassembled WGS sequence"/>
</dbReference>
<proteinExistence type="predicted"/>
<dbReference type="AlphaFoldDB" id="A0A1G2B291"/>
<dbReference type="EMBL" id="MHKE01000017">
    <property type="protein sequence ID" value="OGY82799.1"/>
    <property type="molecule type" value="Genomic_DNA"/>
</dbReference>
<sequence length="176" mass="19429">MLITIGVLVTLVTLLGPLFINFSRTARDSRVKQELLFEASTIAKRISDTVLPSSRIVQSKSILSQPYLTGSTTVILEALAIDGDGSIIPNTYDYMVLTLDPLDTTKMLRVTDADDTSSRTDRTEVLGSHIEDLTFTYTDTDPENSYDVASTFTISTIAGQRTLTHTLQTHARLRNK</sequence>
<comment type="caution">
    <text evidence="1">The sequence shown here is derived from an EMBL/GenBank/DDBJ whole genome shotgun (WGS) entry which is preliminary data.</text>
</comment>